<accession>A0ABS5HHX0</accession>
<sequence length="422" mass="46996">MKLTRLSLVAIATLFCNGLGVANATPLEEAIKNVDVSGYARYRYTNNNINDKGNKSTSADHRLKFVIDFKAAIDDNFFGVVGLLYDTRDDSGSKNAATDKSYTENSFSLKKIYLGYSIGNTTITAGRQNIGTYFESILSGVGIKIINKDIKNITLIAAAFDALDKFDSGVNGGSNRATTQYDGALLPYLQNKHGISGNFYTIGVMGNFNPVIFKAWYANFKDVGELYAADMALNFDINNIKLDLQGQYVHNEADYYEFNNADFYAFKAGVDAFGLKVNAGYLNFEVDDSENGKVGKSFLTIEGNGKLINSTKILNSAMSAGSGATNKGESHYYNTIKGENEFWFINAKYTFNKFSIGAGYTDGEGYSYQLASKADRSEWYGQFDYKYSKKLNLITWYASAKDEKDHKEVKHDRFRFEAKYTF</sequence>
<dbReference type="Gene3D" id="2.40.160.10">
    <property type="entry name" value="Porin"/>
    <property type="match status" value="1"/>
</dbReference>
<reference evidence="2 3" key="1">
    <citation type="submission" date="2021-04" db="EMBL/GenBank/DDBJ databases">
        <title>Molecular and phenotypic characterization and identification of bacterial isolates recovered from the Anatolian ground squirrels (Spermophilus xanthoprymnus) and which have the potential to form a new species in the Campylobacter genus.</title>
        <authorList>
            <person name="Aydin F."/>
            <person name="Abay S."/>
            <person name="Kayman T."/>
            <person name="Karakaya E."/>
            <person name="Mustak H.K."/>
            <person name="Mustak I.B."/>
            <person name="Bilgin N."/>
            <person name="Duzler A."/>
            <person name="Sahin O."/>
            <person name="Guran O."/>
            <person name="Saticioglu I.B."/>
        </authorList>
    </citation>
    <scope>NUCLEOTIDE SEQUENCE [LARGE SCALE GENOMIC DNA]</scope>
    <source>
        <strain evidence="3">faydin-G24</strain>
    </source>
</reference>
<dbReference type="InterPro" id="IPR008439">
    <property type="entry name" value="Campylo_MOMP"/>
</dbReference>
<dbReference type="Pfam" id="PF05538">
    <property type="entry name" value="Campylo_MOMP"/>
    <property type="match status" value="1"/>
</dbReference>
<gene>
    <name evidence="2" type="ORF">KDD93_04545</name>
</gene>
<comment type="caution">
    <text evidence="2">The sequence shown here is derived from an EMBL/GenBank/DDBJ whole genome shotgun (WGS) entry which is preliminary data.</text>
</comment>
<dbReference type="Proteomes" id="UP000682951">
    <property type="component" value="Unassembled WGS sequence"/>
</dbReference>
<feature type="signal peptide" evidence="1">
    <location>
        <begin position="1"/>
        <end position="24"/>
    </location>
</feature>
<dbReference type="EMBL" id="JAGSSW010000003">
    <property type="protein sequence ID" value="MBR8463845.1"/>
    <property type="molecule type" value="Genomic_DNA"/>
</dbReference>
<proteinExistence type="predicted"/>
<name>A0ABS5HHX0_9BACT</name>
<protein>
    <submittedName>
        <fullName evidence="2">Major outer membrane protein</fullName>
    </submittedName>
</protein>
<dbReference type="SUPFAM" id="SSF56935">
    <property type="entry name" value="Porins"/>
    <property type="match status" value="1"/>
</dbReference>
<evidence type="ECO:0000313" key="2">
    <source>
        <dbReference type="EMBL" id="MBR8463845.1"/>
    </source>
</evidence>
<feature type="chain" id="PRO_5045953715" evidence="1">
    <location>
        <begin position="25"/>
        <end position="422"/>
    </location>
</feature>
<evidence type="ECO:0000313" key="3">
    <source>
        <dbReference type="Proteomes" id="UP000682951"/>
    </source>
</evidence>
<keyword evidence="3" id="KW-1185">Reference proteome</keyword>
<keyword evidence="1" id="KW-0732">Signal</keyword>
<evidence type="ECO:0000256" key="1">
    <source>
        <dbReference type="SAM" id="SignalP"/>
    </source>
</evidence>
<dbReference type="InterPro" id="IPR023614">
    <property type="entry name" value="Porin_dom_sf"/>
</dbReference>
<organism evidence="2 3">
    <name type="scientific">Campylobacter anatolicus</name>
    <dbReference type="NCBI Taxonomy" id="2829105"/>
    <lineage>
        <taxon>Bacteria</taxon>
        <taxon>Pseudomonadati</taxon>
        <taxon>Campylobacterota</taxon>
        <taxon>Epsilonproteobacteria</taxon>
        <taxon>Campylobacterales</taxon>
        <taxon>Campylobacteraceae</taxon>
        <taxon>Campylobacter</taxon>
    </lineage>
</organism>
<dbReference type="RefSeq" id="WP_212141884.1">
    <property type="nucleotide sequence ID" value="NZ_JAGSSW010000003.1"/>
</dbReference>